<gene>
    <name evidence="1" type="ORF">Osc7112_0329</name>
</gene>
<dbReference type="Proteomes" id="UP000010478">
    <property type="component" value="Chromosome"/>
</dbReference>
<dbReference type="AlphaFoldDB" id="K9VA25"/>
<dbReference type="HOGENOM" id="CLU_2701225_0_0_3"/>
<dbReference type="EMBL" id="CP003614">
    <property type="protein sequence ID" value="AFZ04948.1"/>
    <property type="molecule type" value="Genomic_DNA"/>
</dbReference>
<name>K9VA25_9CYAN</name>
<evidence type="ECO:0000313" key="2">
    <source>
        <dbReference type="Proteomes" id="UP000010478"/>
    </source>
</evidence>
<dbReference type="KEGG" id="oni:Osc7112_0329"/>
<dbReference type="STRING" id="179408.Osc7112_0329"/>
<evidence type="ECO:0000313" key="1">
    <source>
        <dbReference type="EMBL" id="AFZ04948.1"/>
    </source>
</evidence>
<organism evidence="1 2">
    <name type="scientific">Phormidium nigroviride PCC 7112</name>
    <dbReference type="NCBI Taxonomy" id="179408"/>
    <lineage>
        <taxon>Bacteria</taxon>
        <taxon>Bacillati</taxon>
        <taxon>Cyanobacteriota</taxon>
        <taxon>Cyanophyceae</taxon>
        <taxon>Oscillatoriophycideae</taxon>
        <taxon>Oscillatoriales</taxon>
        <taxon>Oscillatoriaceae</taxon>
        <taxon>Phormidium</taxon>
    </lineage>
</organism>
<sequence length="73" mass="8242">MLQLEVKFCDPAQKRIPAPDRSRGEIKIFDPSSTSQIHLWSKSQIVRLMATQLTAGRTSHADRLKPKIASQLI</sequence>
<proteinExistence type="predicted"/>
<reference evidence="1 2" key="1">
    <citation type="submission" date="2012-05" db="EMBL/GenBank/DDBJ databases">
        <title>Finished chromosome of genome of Oscillatoria sp. PCC 7112.</title>
        <authorList>
            <consortium name="US DOE Joint Genome Institute"/>
            <person name="Gugger M."/>
            <person name="Coursin T."/>
            <person name="Rippka R."/>
            <person name="Tandeau De Marsac N."/>
            <person name="Huntemann M."/>
            <person name="Wei C.-L."/>
            <person name="Han J."/>
            <person name="Detter J.C."/>
            <person name="Han C."/>
            <person name="Tapia R."/>
            <person name="Davenport K."/>
            <person name="Daligault H."/>
            <person name="Erkkila T."/>
            <person name="Gu W."/>
            <person name="Munk A.C.C."/>
            <person name="Teshima H."/>
            <person name="Xu Y."/>
            <person name="Chain P."/>
            <person name="Chen A."/>
            <person name="Krypides N."/>
            <person name="Mavromatis K."/>
            <person name="Markowitz V."/>
            <person name="Szeto E."/>
            <person name="Ivanova N."/>
            <person name="Mikhailova N."/>
            <person name="Ovchinnikova G."/>
            <person name="Pagani I."/>
            <person name="Pati A."/>
            <person name="Goodwin L."/>
            <person name="Peters L."/>
            <person name="Pitluck S."/>
            <person name="Woyke T."/>
            <person name="Kerfeld C."/>
        </authorList>
    </citation>
    <scope>NUCLEOTIDE SEQUENCE [LARGE SCALE GENOMIC DNA]</scope>
    <source>
        <strain evidence="1 2">PCC 7112</strain>
    </source>
</reference>
<accession>K9VA25</accession>
<keyword evidence="2" id="KW-1185">Reference proteome</keyword>
<protein>
    <submittedName>
        <fullName evidence="1">Uncharacterized protein</fullName>
    </submittedName>
</protein>